<evidence type="ECO:0000313" key="2">
    <source>
        <dbReference type="EMBL" id="SCY57058.1"/>
    </source>
</evidence>
<dbReference type="InterPro" id="IPR016040">
    <property type="entry name" value="NAD(P)-bd_dom"/>
</dbReference>
<accession>A0A1G5H2B4</accession>
<evidence type="ECO:0000313" key="3">
    <source>
        <dbReference type="Proteomes" id="UP000198870"/>
    </source>
</evidence>
<dbReference type="Proteomes" id="UP000198870">
    <property type="component" value="Unassembled WGS sequence"/>
</dbReference>
<protein>
    <submittedName>
        <fullName evidence="2">Nucleoside-diphosphate-sugar epimerase</fullName>
    </submittedName>
</protein>
<dbReference type="AlphaFoldDB" id="A0A1G5H2B4"/>
<reference evidence="2 3" key="1">
    <citation type="submission" date="2016-10" db="EMBL/GenBank/DDBJ databases">
        <authorList>
            <person name="de Groot N.N."/>
        </authorList>
    </citation>
    <scope>NUCLEOTIDE SEQUENCE [LARGE SCALE GENOMIC DNA]</scope>
    <source>
        <strain evidence="2 3">AA1</strain>
    </source>
</reference>
<dbReference type="InterPro" id="IPR036291">
    <property type="entry name" value="NAD(P)-bd_dom_sf"/>
</dbReference>
<keyword evidence="3" id="KW-1185">Reference proteome</keyword>
<dbReference type="EMBL" id="FMUX01000012">
    <property type="protein sequence ID" value="SCY57058.1"/>
    <property type="molecule type" value="Genomic_DNA"/>
</dbReference>
<dbReference type="Pfam" id="PF13460">
    <property type="entry name" value="NAD_binding_10"/>
    <property type="match status" value="1"/>
</dbReference>
<feature type="domain" description="NAD(P)-binding" evidence="1">
    <location>
        <begin position="7"/>
        <end position="125"/>
    </location>
</feature>
<proteinExistence type="predicted"/>
<dbReference type="PANTHER" id="PTHR43000">
    <property type="entry name" value="DTDP-D-GLUCOSE 4,6-DEHYDRATASE-RELATED"/>
    <property type="match status" value="1"/>
</dbReference>
<dbReference type="OrthoDB" id="9804595at2"/>
<gene>
    <name evidence="2" type="ORF">SAMN05216233_11220</name>
</gene>
<dbReference type="STRING" id="419481.SAMN05216233_11220"/>
<name>A0A1G5H2B4_9BACT</name>
<dbReference type="Gene3D" id="3.40.50.720">
    <property type="entry name" value="NAD(P)-binding Rossmann-like Domain"/>
    <property type="match status" value="1"/>
</dbReference>
<dbReference type="SUPFAM" id="SSF51735">
    <property type="entry name" value="NAD(P)-binding Rossmann-fold domains"/>
    <property type="match status" value="1"/>
</dbReference>
<organism evidence="2 3">
    <name type="scientific">Desulfoluna spongiiphila</name>
    <dbReference type="NCBI Taxonomy" id="419481"/>
    <lineage>
        <taxon>Bacteria</taxon>
        <taxon>Pseudomonadati</taxon>
        <taxon>Thermodesulfobacteriota</taxon>
        <taxon>Desulfobacteria</taxon>
        <taxon>Desulfobacterales</taxon>
        <taxon>Desulfolunaceae</taxon>
        <taxon>Desulfoluna</taxon>
    </lineage>
</organism>
<dbReference type="RefSeq" id="WP_092211855.1">
    <property type="nucleotide sequence ID" value="NZ_FMUX01000012.1"/>
</dbReference>
<evidence type="ECO:0000259" key="1">
    <source>
        <dbReference type="Pfam" id="PF13460"/>
    </source>
</evidence>
<sequence length="324" mass="35543">MNLFITGAAGNLGGMLASHIVAENAPAKLILMEHRTPVSKALRNNPEIEIRKGDLARPETLKGCLHGVDTIVHFAGVLFKAGPEKFLPTTNTLYFKNLVDAAKAEGIRKVILISFPHVEGPTTKASPATGHLDGSPESVHAQTRLAEEKYLFREMETPISLRAGMVYGRGILMIDAARWCAARSLLGVWRDPTPIHLISRTDFCRAVVAAATNKEAKGIYHVGDEGDDTLQSFLDLSCDLWGMHRPWRMPIWMIYTAAAACEGFSRLFGTRSPLTRDFITIGRVGYHGDTRRFRAELLPELVHPTVDSGRELLKTGPPPAAQTA</sequence>